<dbReference type="HOGENOM" id="CLU_2511655_0_0_6"/>
<proteinExistence type="predicted"/>
<dbReference type="Proteomes" id="UP000010809">
    <property type="component" value="Chromosome"/>
</dbReference>
<dbReference type="STRING" id="1255043.TVNIR_2019"/>
<protein>
    <submittedName>
        <fullName evidence="1">Uncharacterized protein</fullName>
    </submittedName>
</protein>
<reference evidence="1" key="1">
    <citation type="submission" date="2015-12" db="EMBL/GenBank/DDBJ databases">
        <authorList>
            <person name="Tikhonova T.V."/>
            <person name="Pavlov A.R."/>
            <person name="Beletsky A.V."/>
            <person name="Mardanov A.V."/>
            <person name="Sorokin D.Y."/>
            <person name="Ravin N.V."/>
            <person name="Popov V.O."/>
        </authorList>
    </citation>
    <scope>NUCLEOTIDE SEQUENCE</scope>
    <source>
        <strain evidence="1">DSM 14787</strain>
    </source>
</reference>
<gene>
    <name evidence="1" type="ordered locus">TVNIR_2019</name>
</gene>
<organism evidence="1 2">
    <name type="scientific">Thioalkalivibrio nitratireducens (strain DSM 14787 / UNIQEM 213 / ALEN2)</name>
    <dbReference type="NCBI Taxonomy" id="1255043"/>
    <lineage>
        <taxon>Bacteria</taxon>
        <taxon>Pseudomonadati</taxon>
        <taxon>Pseudomonadota</taxon>
        <taxon>Gammaproteobacteria</taxon>
        <taxon>Chromatiales</taxon>
        <taxon>Ectothiorhodospiraceae</taxon>
        <taxon>Thioalkalivibrio</taxon>
    </lineage>
</organism>
<dbReference type="EMBL" id="CP003989">
    <property type="protein sequence ID" value="AGA33680.1"/>
    <property type="molecule type" value="Genomic_DNA"/>
</dbReference>
<dbReference type="PATRIC" id="fig|1255043.3.peg.2041"/>
<name>L0DXI9_THIND</name>
<dbReference type="AlphaFoldDB" id="L0DXI9"/>
<keyword evidence="2" id="KW-1185">Reference proteome</keyword>
<sequence>MSFLPFYLRCYRIFDAWHESPIQACVGCCISRCCRSVSTREKDRGGTSIIAGRLAPAACWSLASVSWVDDLPFPKYPPAAYPRCI</sequence>
<dbReference type="KEGG" id="tni:TVNIR_2019"/>
<evidence type="ECO:0000313" key="2">
    <source>
        <dbReference type="Proteomes" id="UP000010809"/>
    </source>
</evidence>
<accession>L0DXI9</accession>
<evidence type="ECO:0000313" key="1">
    <source>
        <dbReference type="EMBL" id="AGA33680.1"/>
    </source>
</evidence>